<dbReference type="PANTHER" id="PTHR43537:SF24">
    <property type="entry name" value="GLUCONATE OPERON TRANSCRIPTIONAL REPRESSOR"/>
    <property type="match status" value="1"/>
</dbReference>
<evidence type="ECO:0000259" key="4">
    <source>
        <dbReference type="PROSITE" id="PS50949"/>
    </source>
</evidence>
<dbReference type="SUPFAM" id="SSF48008">
    <property type="entry name" value="GntR ligand-binding domain-like"/>
    <property type="match status" value="1"/>
</dbReference>
<dbReference type="InterPro" id="IPR000524">
    <property type="entry name" value="Tscrpt_reg_HTH_GntR"/>
</dbReference>
<dbReference type="PROSITE" id="PS50949">
    <property type="entry name" value="HTH_GNTR"/>
    <property type="match status" value="1"/>
</dbReference>
<keyword evidence="3" id="KW-0804">Transcription</keyword>
<keyword evidence="6" id="KW-1185">Reference proteome</keyword>
<evidence type="ECO:0000256" key="1">
    <source>
        <dbReference type="ARBA" id="ARBA00023015"/>
    </source>
</evidence>
<evidence type="ECO:0000313" key="5">
    <source>
        <dbReference type="EMBL" id="MBD2872522.1"/>
    </source>
</evidence>
<dbReference type="CDD" id="cd07377">
    <property type="entry name" value="WHTH_GntR"/>
    <property type="match status" value="1"/>
</dbReference>
<dbReference type="PANTHER" id="PTHR43537">
    <property type="entry name" value="TRANSCRIPTIONAL REGULATOR, GNTR FAMILY"/>
    <property type="match status" value="1"/>
</dbReference>
<name>A0A927H9D6_9BACL</name>
<proteinExistence type="predicted"/>
<evidence type="ECO:0000256" key="3">
    <source>
        <dbReference type="ARBA" id="ARBA00023163"/>
    </source>
</evidence>
<dbReference type="GO" id="GO:0003677">
    <property type="term" value="F:DNA binding"/>
    <property type="evidence" value="ECO:0007669"/>
    <property type="project" value="UniProtKB-KW"/>
</dbReference>
<dbReference type="GO" id="GO:0003700">
    <property type="term" value="F:DNA-binding transcription factor activity"/>
    <property type="evidence" value="ECO:0007669"/>
    <property type="project" value="InterPro"/>
</dbReference>
<dbReference type="InterPro" id="IPR011711">
    <property type="entry name" value="GntR_C"/>
</dbReference>
<keyword evidence="1" id="KW-0805">Transcription regulation</keyword>
<gene>
    <name evidence="5" type="ORF">IDH41_28475</name>
</gene>
<dbReference type="Pfam" id="PF00392">
    <property type="entry name" value="GntR"/>
    <property type="match status" value="1"/>
</dbReference>
<dbReference type="EMBL" id="JACXIY010000050">
    <property type="protein sequence ID" value="MBD2872522.1"/>
    <property type="molecule type" value="Genomic_DNA"/>
</dbReference>
<dbReference type="SMART" id="SM00895">
    <property type="entry name" value="FCD"/>
    <property type="match status" value="1"/>
</dbReference>
<dbReference type="RefSeq" id="WP_190867286.1">
    <property type="nucleotide sequence ID" value="NZ_JACXIY010000050.1"/>
</dbReference>
<reference evidence="5" key="1">
    <citation type="submission" date="2020-09" db="EMBL/GenBank/DDBJ databases">
        <title>A novel bacterium of genus Paenibacillus, isolated from South China Sea.</title>
        <authorList>
            <person name="Huang H."/>
            <person name="Mo K."/>
            <person name="Hu Y."/>
        </authorList>
    </citation>
    <scope>NUCLEOTIDE SEQUENCE</scope>
    <source>
        <strain evidence="5">IB182493</strain>
    </source>
</reference>
<comment type="caution">
    <text evidence="5">The sequence shown here is derived from an EMBL/GenBank/DDBJ whole genome shotgun (WGS) entry which is preliminary data.</text>
</comment>
<dbReference type="Gene3D" id="1.10.10.10">
    <property type="entry name" value="Winged helix-like DNA-binding domain superfamily/Winged helix DNA-binding domain"/>
    <property type="match status" value="1"/>
</dbReference>
<organism evidence="5 6">
    <name type="scientific">Paenibacillus arenilitoris</name>
    <dbReference type="NCBI Taxonomy" id="2772299"/>
    <lineage>
        <taxon>Bacteria</taxon>
        <taxon>Bacillati</taxon>
        <taxon>Bacillota</taxon>
        <taxon>Bacilli</taxon>
        <taxon>Bacillales</taxon>
        <taxon>Paenibacillaceae</taxon>
        <taxon>Paenibacillus</taxon>
    </lineage>
</organism>
<dbReference type="SMART" id="SM00345">
    <property type="entry name" value="HTH_GNTR"/>
    <property type="match status" value="1"/>
</dbReference>
<dbReference type="Gene3D" id="1.20.120.530">
    <property type="entry name" value="GntR ligand-binding domain-like"/>
    <property type="match status" value="1"/>
</dbReference>
<evidence type="ECO:0000313" key="6">
    <source>
        <dbReference type="Proteomes" id="UP000632125"/>
    </source>
</evidence>
<protein>
    <submittedName>
        <fullName evidence="5">GntR family transcriptional regulator</fullName>
    </submittedName>
</protein>
<dbReference type="InterPro" id="IPR008920">
    <property type="entry name" value="TF_FadR/GntR_C"/>
</dbReference>
<evidence type="ECO:0000256" key="2">
    <source>
        <dbReference type="ARBA" id="ARBA00023125"/>
    </source>
</evidence>
<dbReference type="InterPro" id="IPR036388">
    <property type="entry name" value="WH-like_DNA-bd_sf"/>
</dbReference>
<feature type="domain" description="HTH gntR-type" evidence="4">
    <location>
        <begin position="13"/>
        <end position="80"/>
    </location>
</feature>
<accession>A0A927H9D6</accession>
<dbReference type="SUPFAM" id="SSF46785">
    <property type="entry name" value="Winged helix' DNA-binding domain"/>
    <property type="match status" value="1"/>
</dbReference>
<dbReference type="PRINTS" id="PR00035">
    <property type="entry name" value="HTHGNTR"/>
</dbReference>
<dbReference type="Pfam" id="PF07729">
    <property type="entry name" value="FCD"/>
    <property type="match status" value="1"/>
</dbReference>
<dbReference type="AlphaFoldDB" id="A0A927H9D6"/>
<keyword evidence="2" id="KW-0238">DNA-binding</keyword>
<dbReference type="Proteomes" id="UP000632125">
    <property type="component" value="Unassembled WGS sequence"/>
</dbReference>
<dbReference type="InterPro" id="IPR036390">
    <property type="entry name" value="WH_DNA-bd_sf"/>
</dbReference>
<sequence>MPIPSDYEIPVRLSAKERTLSQLQKWIIDGTLQPGEKLNDAELAGALGVSRTPVREAFQLLEAQGLIQTFPGKETKVMPLAKEDIVQLYAPLTALHALAAELAAGNARHEQLIELRELNDRFKYAFASDRLYEAMEFDEKFHETILQIAGNPYIVSFSASLQLHIRRYKYIFLKRPIWESKTAGEDHEAIVAALEVGDGPLTASLMKQNLTRPLEHLDLML</sequence>